<evidence type="ECO:0000313" key="2">
    <source>
        <dbReference type="EMBL" id="KAF3104942.1"/>
    </source>
</evidence>
<proteinExistence type="predicted"/>
<dbReference type="EMBL" id="WIQW01000015">
    <property type="protein sequence ID" value="KAF3104942.1"/>
    <property type="molecule type" value="Genomic_DNA"/>
</dbReference>
<dbReference type="AlphaFoldDB" id="A0A7C8NHI8"/>
<organism evidence="2 3">
    <name type="scientific">Orbilia oligospora</name>
    <name type="common">Nematode-trapping fungus</name>
    <name type="synonym">Arthrobotrys oligospora</name>
    <dbReference type="NCBI Taxonomy" id="2813651"/>
    <lineage>
        <taxon>Eukaryota</taxon>
        <taxon>Fungi</taxon>
        <taxon>Dikarya</taxon>
        <taxon>Ascomycota</taxon>
        <taxon>Pezizomycotina</taxon>
        <taxon>Orbiliomycetes</taxon>
        <taxon>Orbiliales</taxon>
        <taxon>Orbiliaceae</taxon>
        <taxon>Orbilia</taxon>
    </lineage>
</organism>
<reference evidence="2 3" key="1">
    <citation type="submission" date="2019-06" db="EMBL/GenBank/DDBJ databases">
        <authorList>
            <person name="Palmer J.M."/>
        </authorList>
    </citation>
    <scope>NUCLEOTIDE SEQUENCE [LARGE SCALE GENOMIC DNA]</scope>
    <source>
        <strain evidence="2 3">TWF102</strain>
    </source>
</reference>
<dbReference type="Proteomes" id="UP000475325">
    <property type="component" value="Unassembled WGS sequence"/>
</dbReference>
<gene>
    <name evidence="2" type="ORF">TWF102_002705</name>
</gene>
<name>A0A7C8NHI8_ORBOL</name>
<feature type="region of interest" description="Disordered" evidence="1">
    <location>
        <begin position="565"/>
        <end position="584"/>
    </location>
</feature>
<comment type="caution">
    <text evidence="2">The sequence shown here is derived from an EMBL/GenBank/DDBJ whole genome shotgun (WGS) entry which is preliminary data.</text>
</comment>
<sequence>MERSITDSFDQCNNKVITRQCSVQLGDQYSPANLKIGSLGPASPALAAAAVGHRYQPAIRDRISSYNVSFDSEEFDTLGDLDWRPLDEPYEGLLWKNFRVGASRHFFQFYAGKNAFALVPLDKANRIQHENDPSLSCLYKDSDISSFSIDSLMFGCALRSGVPVQCNIDFKGTDRSGNLVGFQSAEFSPPYARMNEVGRLEAGKARLQQIRFNPGFSKLKDLRFSISNYSVLYSTDPPMQTQVPLDVAYGGSLMLIINRVEYITNSTAATESVLPSPSSSAPVLEKRGKHVTDCFDMNGDTTYNSISVPWKDLQYDGFYNVKHLLGNFDGKCDAKSLNASTGHLFAPGLVPYTDKSASIFPSIGIDYFGSKRKDMSIKSFYLGCEQFLDPTSVLDTTTPCTIGLVGLVRQKKGNKPQDLIFQQVSIVKPAGAAPEDVGFAFVDLIDGDHLTKLYFVLISADPQATSVAIILDNFTYLTRKGKGPQTGNKAVAASPDSRIDEIVQAISDGHGRETLGLPRKNLRERQSDIDWLRGSPRQYEGLEPLSPWISNLNWARSQTQSSISASALPTSIPEPPYPSRSGKVWPRGNSTFTFEDVTNVDPKTGFFKITEESTAPFQFGPEWKGRHQDADGNPKDNVIFNNATWAFGPVNATRQNFAFTEVAWANRGTPEWNNTKPQIRIPSGPGHPIYQIREFMTACYPGITTDEDKARLNMLGGGFECHFTVFGYKEGSKEDPAEHAIDFPIGSWEKWRWDTFPKNFKGVNVLEFHATYASTRNVRIFVDDIKFESF</sequence>
<protein>
    <submittedName>
        <fullName evidence="2">Uncharacterized protein</fullName>
    </submittedName>
</protein>
<evidence type="ECO:0000313" key="3">
    <source>
        <dbReference type="Proteomes" id="UP000475325"/>
    </source>
</evidence>
<evidence type="ECO:0000256" key="1">
    <source>
        <dbReference type="SAM" id="MobiDB-lite"/>
    </source>
</evidence>
<accession>A0A7C8NHI8</accession>